<proteinExistence type="predicted"/>
<keyword evidence="3" id="KW-1185">Reference proteome</keyword>
<feature type="region of interest" description="Disordered" evidence="1">
    <location>
        <begin position="162"/>
        <end position="228"/>
    </location>
</feature>
<feature type="compositionally biased region" description="Basic and acidic residues" evidence="1">
    <location>
        <begin position="190"/>
        <end position="204"/>
    </location>
</feature>
<evidence type="ECO:0000313" key="2">
    <source>
        <dbReference type="EMBL" id="UUY03017.1"/>
    </source>
</evidence>
<gene>
    <name evidence="2" type="ORF">LRS13_20420</name>
</gene>
<dbReference type="EMBL" id="CP088295">
    <property type="protein sequence ID" value="UUY03017.1"/>
    <property type="molecule type" value="Genomic_DNA"/>
</dbReference>
<evidence type="ECO:0000313" key="3">
    <source>
        <dbReference type="Proteomes" id="UP001058860"/>
    </source>
</evidence>
<evidence type="ECO:0000256" key="1">
    <source>
        <dbReference type="SAM" id="MobiDB-lite"/>
    </source>
</evidence>
<organism evidence="2 3">
    <name type="scientific">Svornostia abyssi</name>
    <dbReference type="NCBI Taxonomy" id="2898438"/>
    <lineage>
        <taxon>Bacteria</taxon>
        <taxon>Bacillati</taxon>
        <taxon>Actinomycetota</taxon>
        <taxon>Thermoleophilia</taxon>
        <taxon>Solirubrobacterales</taxon>
        <taxon>Baekduiaceae</taxon>
        <taxon>Svornostia</taxon>
    </lineage>
</organism>
<name>A0ABY5PEH3_9ACTN</name>
<accession>A0ABY5PEH3</accession>
<feature type="region of interest" description="Disordered" evidence="1">
    <location>
        <begin position="1"/>
        <end position="31"/>
    </location>
</feature>
<dbReference type="Proteomes" id="UP001058860">
    <property type="component" value="Chromosome"/>
</dbReference>
<dbReference type="RefSeq" id="WP_353863533.1">
    <property type="nucleotide sequence ID" value="NZ_CP088295.1"/>
</dbReference>
<sequence>MDNRRLSRGKPQNRLDPPSFHLPPPPRAIAQAPNHSQAAFGLREPLEIRADHAAQLALLIRDVQGRPFRLTAHGDNARDRNHLVESVRDRGRCHRLDDFTRRRWNQGNATPESMNSHTISGSSAQTAAIDNATIATQTQRTWRTIQGGSPPANPIRIRSVRVRHPTTRSMRPPPFTGGLVGSGSVPPEPSPHESRRGPSKRCDSDADMSVDDGLNHAPGPMTDDSGPDLLLETGLVGGSDGRALLRSTSRYYGLALIAWREQDRWRIPDRIAFFRDLERLWPEQSTHVGRSAKPQSPEGRQVVELRARAAAKGLANGKTRSEIAGFWDLKSDSLRRSGVWDRAEEILREGGPKPLRPAPPNDGGLAATVHDGVLPGPGEHAAGFVLTAVDGTPGDRRPTFYDVRTLLPRVYALGDDPPSPNGFRILPSPRRRVARPPTPR</sequence>
<protein>
    <submittedName>
        <fullName evidence="2">Uncharacterized protein</fullName>
    </submittedName>
</protein>
<feature type="region of interest" description="Disordered" evidence="1">
    <location>
        <begin position="417"/>
        <end position="440"/>
    </location>
</feature>
<reference evidence="3" key="1">
    <citation type="submission" date="2021-11" db="EMBL/GenBank/DDBJ databases">
        <title>Cultivation dependent microbiological survey of springs from the worlds oldest radium mine currently devoted to the extraction of radon-saturated water.</title>
        <authorList>
            <person name="Kapinusova G."/>
            <person name="Smrhova T."/>
            <person name="Strejcek M."/>
            <person name="Suman J."/>
            <person name="Jani K."/>
            <person name="Pajer P."/>
            <person name="Uhlik O."/>
        </authorList>
    </citation>
    <scope>NUCLEOTIDE SEQUENCE [LARGE SCALE GENOMIC DNA]</scope>
    <source>
        <strain evidence="3">J379</strain>
    </source>
</reference>